<sequence>MSTYKICSHKFNSYVEKHDDIGDVVKIPRSYKNKFYGDTIKANKNIRTKMRDSRYSHKNRRKVNKDWKDFNNMQ</sequence>
<name>A0A7S9SV26_9VIRU</name>
<protein>
    <submittedName>
        <fullName evidence="2">Uncharacterized protein</fullName>
    </submittedName>
</protein>
<accession>A0A7S9SV26</accession>
<reference evidence="2" key="1">
    <citation type="submission" date="2020-08" db="EMBL/GenBank/DDBJ databases">
        <title>Bridging the membrane lipid divide: bacteria of the FCB group superphylum have the potential to synthesize archaeal ether lipids.</title>
        <authorList>
            <person name="Villanueva L."/>
            <person name="von Meijenfeldt F.A.B."/>
            <person name="Westbye A.B."/>
            <person name="Yadav S."/>
            <person name="Hopmans E.C."/>
            <person name="Dutilh B.E."/>
            <person name="Sinninghe Damste J.S."/>
        </authorList>
    </citation>
    <scope>NUCLEOTIDE SEQUENCE</scope>
    <source>
        <strain evidence="2">NIOZ-UU159</strain>
    </source>
</reference>
<organism evidence="2">
    <name type="scientific">Virus NIOZ-UU159</name>
    <dbReference type="NCBI Taxonomy" id="2763270"/>
    <lineage>
        <taxon>Viruses</taxon>
    </lineage>
</organism>
<gene>
    <name evidence="2" type="ORF">NIOZUU159_00285</name>
</gene>
<evidence type="ECO:0000256" key="1">
    <source>
        <dbReference type="SAM" id="MobiDB-lite"/>
    </source>
</evidence>
<evidence type="ECO:0000313" key="2">
    <source>
        <dbReference type="EMBL" id="QPI16790.1"/>
    </source>
</evidence>
<dbReference type="EMBL" id="MW030603">
    <property type="protein sequence ID" value="QPI16790.1"/>
    <property type="molecule type" value="Genomic_DNA"/>
</dbReference>
<feature type="compositionally biased region" description="Basic and acidic residues" evidence="1">
    <location>
        <begin position="64"/>
        <end position="74"/>
    </location>
</feature>
<proteinExistence type="predicted"/>
<feature type="region of interest" description="Disordered" evidence="1">
    <location>
        <begin position="54"/>
        <end position="74"/>
    </location>
</feature>